<organism evidence="1 2">
    <name type="scientific">Nepenthes gracilis</name>
    <name type="common">Slender pitcher plant</name>
    <dbReference type="NCBI Taxonomy" id="150966"/>
    <lineage>
        <taxon>Eukaryota</taxon>
        <taxon>Viridiplantae</taxon>
        <taxon>Streptophyta</taxon>
        <taxon>Embryophyta</taxon>
        <taxon>Tracheophyta</taxon>
        <taxon>Spermatophyta</taxon>
        <taxon>Magnoliopsida</taxon>
        <taxon>eudicotyledons</taxon>
        <taxon>Gunneridae</taxon>
        <taxon>Pentapetalae</taxon>
        <taxon>Caryophyllales</taxon>
        <taxon>Nepenthaceae</taxon>
        <taxon>Nepenthes</taxon>
    </lineage>
</organism>
<proteinExistence type="predicted"/>
<evidence type="ECO:0000313" key="1">
    <source>
        <dbReference type="EMBL" id="GMH22573.1"/>
    </source>
</evidence>
<dbReference type="AlphaFoldDB" id="A0AAD3XYS5"/>
<accession>A0AAD3XYS5</accession>
<name>A0AAD3XYS5_NEPGR</name>
<protein>
    <submittedName>
        <fullName evidence="1">Uncharacterized protein</fullName>
    </submittedName>
</protein>
<reference evidence="1" key="1">
    <citation type="submission" date="2023-05" db="EMBL/GenBank/DDBJ databases">
        <title>Nepenthes gracilis genome sequencing.</title>
        <authorList>
            <person name="Fukushima K."/>
        </authorList>
    </citation>
    <scope>NUCLEOTIDE SEQUENCE</scope>
    <source>
        <strain evidence="1">SING2019-196</strain>
    </source>
</reference>
<comment type="caution">
    <text evidence="1">The sequence shown here is derived from an EMBL/GenBank/DDBJ whole genome shotgun (WGS) entry which is preliminary data.</text>
</comment>
<evidence type="ECO:0000313" key="2">
    <source>
        <dbReference type="Proteomes" id="UP001279734"/>
    </source>
</evidence>
<dbReference type="EMBL" id="BSYO01000025">
    <property type="protein sequence ID" value="GMH22573.1"/>
    <property type="molecule type" value="Genomic_DNA"/>
</dbReference>
<sequence length="82" mass="8757">MGTFQTAGEAVCFGVVRFGPESDGVRPLKTGSVKESEEHGNLQMGWPSAAAELSKRAASWVSGRAANWVYGLRRTLGWLTSG</sequence>
<dbReference type="Proteomes" id="UP001279734">
    <property type="component" value="Unassembled WGS sequence"/>
</dbReference>
<gene>
    <name evidence="1" type="ORF">Nepgr_024416</name>
</gene>
<keyword evidence="2" id="KW-1185">Reference proteome</keyword>